<dbReference type="Pfam" id="PF07715">
    <property type="entry name" value="Plug"/>
    <property type="match status" value="1"/>
</dbReference>
<comment type="similarity">
    <text evidence="4">Belongs to the TonB-dependent receptor family.</text>
</comment>
<evidence type="ECO:0000256" key="3">
    <source>
        <dbReference type="ARBA" id="ARBA00023237"/>
    </source>
</evidence>
<keyword evidence="9" id="KW-1185">Reference proteome</keyword>
<sequence length="889" mass="98126">MKTQYSTSKISLAVALGLVAGSLHAQQQDNAIDEVVTTGNRLQGTAAAVIAERKNQAFVADILGSEQISRTGDSDAASALRRVTGLTLVDGKFIYVRGLGERYSSARLNGANIPSPDLTRNVIPLDIFPTNVIESLSVQKAFSPNMPAAFGGGSVDIRTKTLPSEFIAGFQLGIEGNSNNSDGYTYNTNEDGIPDDLSAAIVRYRGDFSFRNIIEKNGLTDTDTQTAFQQAFVANQGLLKSLPRNLTVEEGSLDPNYSFQGNLGNSFDDEWFGGTFGFLASVAYDSKWTYSERTNAVVSADKTDDCSTSFITEDNANNSCYDSLTDSSVTTENERMNGLITLGYRLSGHEVSYSKIFIQDNEDESELGVNQNPSQGITIAVDGTADRDHQFTFEERQLEIDQFKGQHTFLDYWGIGADWQYTKSEVHTNIPLDVTYSFSDDFTDSVYTSSEINGGNGNVNYQFVDMRDFMTSYGGNVSLPISAGDFEIEFKSGWDYSDRARYYTTSSFFINNNGAAINVNNGSDGILGLSSYLSDDFIDNNEVWISFNEPEAPEADDYMAAQKVEAGYGAFDVFYDNTWRISGGLRYEAFKQVTLETSSLIFSREDIESFYSQERIQDRTINEDDFYPSLSLTYIGGEDYQVRFGYGETVVRPDLREVVPVGYFDPLTDIRTTGSLSLTSSQLKNYDARYELYGANGDNLAVSLFYKDIANPIESVLAVGDSSYTASFTNGTSAELYGVEAEWLYDLTFVSDGFFTSGNITLSDSEVIVEAADAGNLTNKVKRMNGHSQYVLNLQLNYDSANGEHSGSLVYNVSGERILASGIGGRGDAFEQPFHSLDLIYTWYPDFNTKVKFKVKNLMGENQEVIQDDVAVRSREIGSTFGVSYSYEF</sequence>
<feature type="chain" id="PRO_5046274953" evidence="5">
    <location>
        <begin position="26"/>
        <end position="889"/>
    </location>
</feature>
<reference evidence="8 9" key="1">
    <citation type="submission" date="2023-10" db="EMBL/GenBank/DDBJ databases">
        <title>Glaciecola aquimarina strain GGW-M5 nov., isolated from a coastal seawater.</title>
        <authorList>
            <person name="Bayburt H."/>
            <person name="Kim J.M."/>
            <person name="Choi B.J."/>
            <person name="Jeon C.O."/>
        </authorList>
    </citation>
    <scope>NUCLEOTIDE SEQUENCE [LARGE SCALE GENOMIC DNA]</scope>
    <source>
        <strain evidence="8 9">KCTC 32108</strain>
    </source>
</reference>
<gene>
    <name evidence="8" type="ORF">RS130_10420</name>
</gene>
<keyword evidence="2 4" id="KW-0472">Membrane</keyword>
<keyword evidence="3" id="KW-0998">Cell outer membrane</keyword>
<evidence type="ECO:0000256" key="4">
    <source>
        <dbReference type="RuleBase" id="RU003357"/>
    </source>
</evidence>
<dbReference type="InterPro" id="IPR000531">
    <property type="entry name" value="Beta-barrel_TonB"/>
</dbReference>
<dbReference type="InterPro" id="IPR036942">
    <property type="entry name" value="Beta-barrel_TonB_sf"/>
</dbReference>
<evidence type="ECO:0000259" key="7">
    <source>
        <dbReference type="Pfam" id="PF07715"/>
    </source>
</evidence>
<dbReference type="InterPro" id="IPR037066">
    <property type="entry name" value="Plug_dom_sf"/>
</dbReference>
<dbReference type="Proteomes" id="UP001247805">
    <property type="component" value="Unassembled WGS sequence"/>
</dbReference>
<keyword evidence="8" id="KW-0675">Receptor</keyword>
<organism evidence="8 9">
    <name type="scientific">Paraglaciecola aquimarina</name>
    <dbReference type="NCBI Taxonomy" id="1235557"/>
    <lineage>
        <taxon>Bacteria</taxon>
        <taxon>Pseudomonadati</taxon>
        <taxon>Pseudomonadota</taxon>
        <taxon>Gammaproteobacteria</taxon>
        <taxon>Alteromonadales</taxon>
        <taxon>Alteromonadaceae</taxon>
        <taxon>Paraglaciecola</taxon>
    </lineage>
</organism>
<keyword evidence="4" id="KW-0798">TonB box</keyword>
<protein>
    <submittedName>
        <fullName evidence="8">TonB-dependent receptor</fullName>
    </submittedName>
</protein>
<dbReference type="SUPFAM" id="SSF56935">
    <property type="entry name" value="Porins"/>
    <property type="match status" value="1"/>
</dbReference>
<evidence type="ECO:0000256" key="1">
    <source>
        <dbReference type="ARBA" id="ARBA00004442"/>
    </source>
</evidence>
<dbReference type="RefSeq" id="WP_316028023.1">
    <property type="nucleotide sequence ID" value="NZ_JAWDIO010000002.1"/>
</dbReference>
<dbReference type="Gene3D" id="2.40.170.20">
    <property type="entry name" value="TonB-dependent receptor, beta-barrel domain"/>
    <property type="match status" value="1"/>
</dbReference>
<comment type="caution">
    <text evidence="8">The sequence shown here is derived from an EMBL/GenBank/DDBJ whole genome shotgun (WGS) entry which is preliminary data.</text>
</comment>
<dbReference type="Gene3D" id="2.170.130.10">
    <property type="entry name" value="TonB-dependent receptor, plug domain"/>
    <property type="match status" value="1"/>
</dbReference>
<feature type="domain" description="TonB-dependent receptor-like beta-barrel" evidence="6">
    <location>
        <begin position="414"/>
        <end position="858"/>
    </location>
</feature>
<name>A0ABU3SWA9_9ALTE</name>
<proteinExistence type="inferred from homology"/>
<evidence type="ECO:0000259" key="6">
    <source>
        <dbReference type="Pfam" id="PF00593"/>
    </source>
</evidence>
<evidence type="ECO:0000256" key="2">
    <source>
        <dbReference type="ARBA" id="ARBA00023136"/>
    </source>
</evidence>
<comment type="subcellular location">
    <subcellularLocation>
        <location evidence="1 4">Cell outer membrane</location>
    </subcellularLocation>
</comment>
<dbReference type="InterPro" id="IPR012910">
    <property type="entry name" value="Plug_dom"/>
</dbReference>
<dbReference type="Pfam" id="PF00593">
    <property type="entry name" value="TonB_dep_Rec_b-barrel"/>
    <property type="match status" value="1"/>
</dbReference>
<dbReference type="PANTHER" id="PTHR40980">
    <property type="entry name" value="PLUG DOMAIN-CONTAINING PROTEIN"/>
    <property type="match status" value="1"/>
</dbReference>
<accession>A0ABU3SWA9</accession>
<feature type="domain" description="TonB-dependent receptor plug" evidence="7">
    <location>
        <begin position="58"/>
        <end position="143"/>
    </location>
</feature>
<keyword evidence="5" id="KW-0732">Signal</keyword>
<evidence type="ECO:0000256" key="5">
    <source>
        <dbReference type="SAM" id="SignalP"/>
    </source>
</evidence>
<evidence type="ECO:0000313" key="9">
    <source>
        <dbReference type="Proteomes" id="UP001247805"/>
    </source>
</evidence>
<evidence type="ECO:0000313" key="8">
    <source>
        <dbReference type="EMBL" id="MDU0354289.1"/>
    </source>
</evidence>
<feature type="signal peptide" evidence="5">
    <location>
        <begin position="1"/>
        <end position="25"/>
    </location>
</feature>
<dbReference type="EMBL" id="JAWDIO010000002">
    <property type="protein sequence ID" value="MDU0354289.1"/>
    <property type="molecule type" value="Genomic_DNA"/>
</dbReference>
<dbReference type="PANTHER" id="PTHR40980:SF5">
    <property type="entry name" value="TONB-DEPENDENT RECEPTOR"/>
    <property type="match status" value="1"/>
</dbReference>